<dbReference type="GO" id="GO:0042781">
    <property type="term" value="F:3'-tRNA processing endoribonuclease activity"/>
    <property type="evidence" value="ECO:0007669"/>
    <property type="project" value="TreeGrafter"/>
</dbReference>
<dbReference type="InterPro" id="IPR001279">
    <property type="entry name" value="Metallo-B-lactamas"/>
</dbReference>
<keyword evidence="7" id="KW-1185">Reference proteome</keyword>
<dbReference type="Pfam" id="PF12706">
    <property type="entry name" value="Lactamase_B_2"/>
    <property type="match status" value="1"/>
</dbReference>
<dbReference type="InterPro" id="IPR036866">
    <property type="entry name" value="RibonucZ/Hydroxyglut_hydro"/>
</dbReference>
<organism evidence="4 6">
    <name type="scientific">Sphingosinicella microcystinivorans</name>
    <dbReference type="NCBI Taxonomy" id="335406"/>
    <lineage>
        <taxon>Bacteria</taxon>
        <taxon>Pseudomonadati</taxon>
        <taxon>Pseudomonadota</taxon>
        <taxon>Alphaproteobacteria</taxon>
        <taxon>Sphingomonadales</taxon>
        <taxon>Sphingosinicellaceae</taxon>
        <taxon>Sphingosinicella</taxon>
    </lineage>
</organism>
<evidence type="ECO:0000313" key="5">
    <source>
        <dbReference type="EMBL" id="RKS84978.1"/>
    </source>
</evidence>
<dbReference type="CDD" id="cd07719">
    <property type="entry name" value="arylsulfatase_AtsA-like_MBL-fold"/>
    <property type="match status" value="1"/>
</dbReference>
<evidence type="ECO:0000259" key="3">
    <source>
        <dbReference type="SMART" id="SM00849"/>
    </source>
</evidence>
<dbReference type="KEGG" id="smic:SmB9_10210"/>
<dbReference type="Proteomes" id="UP000276029">
    <property type="component" value="Unassembled WGS sequence"/>
</dbReference>
<reference evidence="5 7" key="2">
    <citation type="submission" date="2018-10" db="EMBL/GenBank/DDBJ databases">
        <title>Genomic Encyclopedia of Type Strains, Phase IV (KMG-IV): sequencing the most valuable type-strain genomes for metagenomic binning, comparative biology and taxonomic classification.</title>
        <authorList>
            <person name="Goeker M."/>
        </authorList>
    </citation>
    <scope>NUCLEOTIDE SEQUENCE [LARGE SCALE GENOMIC DNA]</scope>
    <source>
        <strain evidence="5 7">DSM 19791</strain>
    </source>
</reference>
<reference evidence="4 6" key="1">
    <citation type="submission" date="2018-06" db="EMBL/GenBank/DDBJ databases">
        <title>Complete Genome Sequence of the Microcystin-Degrading Bacterium Sphingosinicella microcystinivorans Strain B-9.</title>
        <authorList>
            <person name="Jin H."/>
            <person name="Nishizawa T."/>
            <person name="Guo Y."/>
            <person name="Nishizawa A."/>
            <person name="Park H."/>
            <person name="Kato H."/>
            <person name="Tsuji K."/>
            <person name="Harada K."/>
        </authorList>
    </citation>
    <scope>NUCLEOTIDE SEQUENCE [LARGE SCALE GENOMIC DNA]</scope>
    <source>
        <strain evidence="4 6">B9</strain>
    </source>
</reference>
<gene>
    <name evidence="5" type="ORF">DFR51_3578</name>
    <name evidence="4" type="ORF">SmB9_10210</name>
</gene>
<dbReference type="EMBL" id="AP018711">
    <property type="protein sequence ID" value="BBE33363.1"/>
    <property type="molecule type" value="Genomic_DNA"/>
</dbReference>
<evidence type="ECO:0000256" key="2">
    <source>
        <dbReference type="SAM" id="SignalP"/>
    </source>
</evidence>
<dbReference type="RefSeq" id="WP_121053503.1">
    <property type="nucleotide sequence ID" value="NZ_AP018711.1"/>
</dbReference>
<feature type="chain" id="PRO_5042023781" evidence="2">
    <location>
        <begin position="28"/>
        <end position="327"/>
    </location>
</feature>
<protein>
    <submittedName>
        <fullName evidence="4">Metal-dependent hydrolase</fullName>
    </submittedName>
    <submittedName>
        <fullName evidence="5">Ribonuclease BN (tRNA processing enzyme)</fullName>
    </submittedName>
</protein>
<feature type="domain" description="Metallo-beta-lactamase" evidence="3">
    <location>
        <begin position="53"/>
        <end position="267"/>
    </location>
</feature>
<dbReference type="AlphaFoldDB" id="A0AAD1D4S4"/>
<keyword evidence="1 4" id="KW-0378">Hydrolase</keyword>
<accession>A0AAD1D4S4</accession>
<dbReference type="InterPro" id="IPR044094">
    <property type="entry name" value="AtsA-like_MBL-fold"/>
</dbReference>
<evidence type="ECO:0000313" key="4">
    <source>
        <dbReference type="EMBL" id="BBE33363.1"/>
    </source>
</evidence>
<feature type="signal peptide" evidence="2">
    <location>
        <begin position="1"/>
        <end position="27"/>
    </location>
</feature>
<dbReference type="PANTHER" id="PTHR46018">
    <property type="entry name" value="ZINC PHOSPHODIESTERASE ELAC PROTEIN 1"/>
    <property type="match status" value="1"/>
</dbReference>
<dbReference type="SUPFAM" id="SSF56281">
    <property type="entry name" value="Metallo-hydrolase/oxidoreductase"/>
    <property type="match status" value="1"/>
</dbReference>
<dbReference type="EMBL" id="RBWX01000012">
    <property type="protein sequence ID" value="RKS84978.1"/>
    <property type="molecule type" value="Genomic_DNA"/>
</dbReference>
<sequence length="327" mass="34850">MKMGCRNIQGLFVVLSMVAGWTFPASANTTATPPFELVTLGTVGGPLPNPVRGQPANLLTNGSDSFLIDCGDGAAERMAAAGAGFPSLRAIFLTHHHFDHIGGLFAVLGLRFQLDTQGPLTIYGPRGTKTIVNALLAAMGPSAEVRYGVPGERFVSPAQNIDVVELTDGSVVKLNGATITVALNSHYSFDPGSADHQKHQSLSYRFDLPTRSIVFTGDTGPSSTVEKLASGADVLVAEMIDLPNTLKKLEAFARDLPPHIKVHMAEHFEKQHLVPAEVGKMASRARVGSVIVTHLAGTRDEDALDYLSDIARNYSGPTIVSSDMQRH</sequence>
<dbReference type="PANTHER" id="PTHR46018:SF2">
    <property type="entry name" value="ZINC PHOSPHODIESTERASE ELAC PROTEIN 1"/>
    <property type="match status" value="1"/>
</dbReference>
<dbReference type="SMART" id="SM00849">
    <property type="entry name" value="Lactamase_B"/>
    <property type="match status" value="1"/>
</dbReference>
<evidence type="ECO:0000313" key="6">
    <source>
        <dbReference type="Proteomes" id="UP000275727"/>
    </source>
</evidence>
<proteinExistence type="predicted"/>
<dbReference type="Gene3D" id="3.60.15.10">
    <property type="entry name" value="Ribonuclease Z/Hydroxyacylglutathione hydrolase-like"/>
    <property type="match status" value="1"/>
</dbReference>
<keyword evidence="2" id="KW-0732">Signal</keyword>
<evidence type="ECO:0000256" key="1">
    <source>
        <dbReference type="ARBA" id="ARBA00022801"/>
    </source>
</evidence>
<name>A0AAD1D4S4_SPHMI</name>
<dbReference type="Proteomes" id="UP000275727">
    <property type="component" value="Chromosome"/>
</dbReference>
<evidence type="ECO:0000313" key="7">
    <source>
        <dbReference type="Proteomes" id="UP000276029"/>
    </source>
</evidence>